<dbReference type="STRING" id="1458985.BJP34_20345"/>
<keyword evidence="2" id="KW-1133">Transmembrane helix</keyword>
<keyword evidence="2" id="KW-0472">Membrane</keyword>
<evidence type="ECO:0000313" key="3">
    <source>
        <dbReference type="EMBL" id="AOX01481.1"/>
    </source>
</evidence>
<dbReference type="OrthoDB" id="428681at2"/>
<feature type="compositionally biased region" description="Acidic residues" evidence="1">
    <location>
        <begin position="215"/>
        <end position="230"/>
    </location>
</feature>
<evidence type="ECO:0000256" key="2">
    <source>
        <dbReference type="SAM" id="Phobius"/>
    </source>
</evidence>
<protein>
    <recommendedName>
        <fullName evidence="5">LapA family protein</fullName>
    </recommendedName>
</protein>
<dbReference type="AlphaFoldDB" id="A0A1D8TV02"/>
<feature type="region of interest" description="Disordered" evidence="1">
    <location>
        <begin position="209"/>
        <end position="230"/>
    </location>
</feature>
<reference evidence="4" key="1">
    <citation type="submission" date="2016-10" db="EMBL/GenBank/DDBJ databases">
        <title>Comparative genomics uncovers the prolific and rare metabolic potential of the cyanobacterial genus Moorea.</title>
        <authorList>
            <person name="Leao T."/>
            <person name="Castelao G."/>
            <person name="Korobeynikov A."/>
            <person name="Monroe E.A."/>
            <person name="Podell S."/>
            <person name="Glukhov E."/>
            <person name="Allen E."/>
            <person name="Gerwick W.H."/>
            <person name="Gerwick L."/>
        </authorList>
    </citation>
    <scope>NUCLEOTIDE SEQUENCE [LARGE SCALE GENOMIC DNA]</scope>
    <source>
        <strain evidence="4">PAL-8-15-08-1</strain>
    </source>
</reference>
<dbReference type="KEGG" id="mpro:BJP34_20345"/>
<keyword evidence="2" id="KW-0812">Transmembrane</keyword>
<evidence type="ECO:0008006" key="5">
    <source>
        <dbReference type="Google" id="ProtNLM"/>
    </source>
</evidence>
<sequence length="230" mass="26012">MFRIIIFLCLVIGGLALFVVDNWLPVLPLVFLGMKTPPLPLALWIVGAVGAGVLTSISLRLPNYLAWRYSSRNSEPPDDEPLFSEYSRGESYQTQTRQDKTRERPASKQTSKDDTSSDWEESSSQEWDFEEDQNSDRVSSGRQGVKQDSTSHTTKGDPTSYDLSEEPESSDQSDSVYSYGYRKPGNSGVGKSETVYDAKYRVINPPYKTVAKQTEEDEEDWGFEDDEDFQ</sequence>
<evidence type="ECO:0000256" key="1">
    <source>
        <dbReference type="SAM" id="MobiDB-lite"/>
    </source>
</evidence>
<feature type="transmembrane region" description="Helical" evidence="2">
    <location>
        <begin position="40"/>
        <end position="61"/>
    </location>
</feature>
<dbReference type="Proteomes" id="UP000177870">
    <property type="component" value="Chromosome"/>
</dbReference>
<feature type="compositionally biased region" description="Basic and acidic residues" evidence="1">
    <location>
        <begin position="97"/>
        <end position="115"/>
    </location>
</feature>
<proteinExistence type="predicted"/>
<accession>A0A1D8TV02</accession>
<dbReference type="EMBL" id="CP017599">
    <property type="protein sequence ID" value="AOX01481.1"/>
    <property type="molecule type" value="Genomic_DNA"/>
</dbReference>
<organism evidence="3 4">
    <name type="scientific">Moorena producens PAL-8-15-08-1</name>
    <dbReference type="NCBI Taxonomy" id="1458985"/>
    <lineage>
        <taxon>Bacteria</taxon>
        <taxon>Bacillati</taxon>
        <taxon>Cyanobacteriota</taxon>
        <taxon>Cyanophyceae</taxon>
        <taxon>Coleofasciculales</taxon>
        <taxon>Coleofasciculaceae</taxon>
        <taxon>Moorena</taxon>
    </lineage>
</organism>
<feature type="compositionally biased region" description="Polar residues" evidence="1">
    <location>
        <begin position="136"/>
        <end position="157"/>
    </location>
</feature>
<name>A0A1D8TV02_9CYAN</name>
<feature type="compositionally biased region" description="Acidic residues" evidence="1">
    <location>
        <begin position="116"/>
        <end position="133"/>
    </location>
</feature>
<gene>
    <name evidence="3" type="ORF">BJP34_20345</name>
</gene>
<feature type="region of interest" description="Disordered" evidence="1">
    <location>
        <begin position="73"/>
        <end position="193"/>
    </location>
</feature>
<evidence type="ECO:0000313" key="4">
    <source>
        <dbReference type="Proteomes" id="UP000177870"/>
    </source>
</evidence>